<reference evidence="1" key="1">
    <citation type="submission" date="2022-12" db="EMBL/GenBank/DDBJ databases">
        <authorList>
            <person name="Webb A."/>
        </authorList>
    </citation>
    <scope>NUCLEOTIDE SEQUENCE</scope>
    <source>
        <strain evidence="1">Pd1</strain>
    </source>
</reference>
<keyword evidence="2" id="KW-1185">Reference proteome</keyword>
<dbReference type="EMBL" id="CANTFM010000098">
    <property type="protein sequence ID" value="CAI5711340.1"/>
    <property type="molecule type" value="Genomic_DNA"/>
</dbReference>
<gene>
    <name evidence="1" type="ORF">PDE001_LOCUS600</name>
</gene>
<proteinExistence type="predicted"/>
<name>A0AAV0T1L6_9STRA</name>
<evidence type="ECO:0000313" key="1">
    <source>
        <dbReference type="EMBL" id="CAI5711340.1"/>
    </source>
</evidence>
<accession>A0AAV0T1L6</accession>
<evidence type="ECO:0000313" key="2">
    <source>
        <dbReference type="Proteomes" id="UP001162029"/>
    </source>
</evidence>
<sequence length="261" mass="30154">MKIRLGMDRNDRRKTLSALREPKLEEARQFLMERTQGLSPIAPYFQEERYDTKDGDYCVTRFDVTPFRGAKSVQDVFLALQQAIFNAEIIISETSGNITIREDDDLGDSNLSHMRFMSESSLGVQLETNLVLFLDRPQCEMKDVDYAENGRYTIMALDFVDEDKKYPYKPNKRIRRDFTTMTMISSYQDHTAGIEGEGELVVVITRWAATIVRRPSNSISSRVWDELRNFHHRWPDLMLNCVRQTLGLSALNLAVPKVSVL</sequence>
<comment type="caution">
    <text evidence="1">The sequence shown here is derived from an EMBL/GenBank/DDBJ whole genome shotgun (WGS) entry which is preliminary data.</text>
</comment>
<protein>
    <submittedName>
        <fullName evidence="1">Uncharacterized protein</fullName>
    </submittedName>
</protein>
<dbReference type="AlphaFoldDB" id="A0AAV0T1L6"/>
<organism evidence="1 2">
    <name type="scientific">Peronospora destructor</name>
    <dbReference type="NCBI Taxonomy" id="86335"/>
    <lineage>
        <taxon>Eukaryota</taxon>
        <taxon>Sar</taxon>
        <taxon>Stramenopiles</taxon>
        <taxon>Oomycota</taxon>
        <taxon>Peronosporomycetes</taxon>
        <taxon>Peronosporales</taxon>
        <taxon>Peronosporaceae</taxon>
        <taxon>Peronospora</taxon>
    </lineage>
</organism>
<dbReference type="Proteomes" id="UP001162029">
    <property type="component" value="Unassembled WGS sequence"/>
</dbReference>